<dbReference type="InterPro" id="IPR010581">
    <property type="entry name" value="DUF1152"/>
</dbReference>
<dbReference type="EMBL" id="DRZC01000070">
    <property type="protein sequence ID" value="HHQ80762.1"/>
    <property type="molecule type" value="Genomic_DNA"/>
</dbReference>
<comment type="caution">
    <text evidence="1">The sequence shown here is derived from an EMBL/GenBank/DDBJ whole genome shotgun (WGS) entry which is preliminary data.</text>
</comment>
<dbReference type="AlphaFoldDB" id="A0A7J3ZLI8"/>
<proteinExistence type="predicted"/>
<accession>A0A7J3ZLI8</accession>
<dbReference type="Pfam" id="PF06626">
    <property type="entry name" value="DUF1152"/>
    <property type="match status" value="1"/>
</dbReference>
<sequence length="339" mass="36609">MRQLLKGCSKIAFIGIGGGGDVCSAAMLSIASEREGLESITGTIVWERFPYDPIPGPIPLGSIRGIRLVSEYSGICEGECYANRNERKVEVQASLVSKALGRPILLLDISRGFKGLVEGVKALKESFYVDCVVGVDVGGDVLAEGGEDDLWSPLADSLGLSSIAKASSSGLRTFLAVHSLGADGELRVDYLLWRLSLIAREGGFYGSRGITRDDVEVLERVLSLARSEASMIQVLAFKGEHGTRNIRGGRSVEVTLLQTITFFVDATVAFRLSPLAQLVVDTESIWEARAKLNNAGVFTELDLEELVFKAVEEGTPPSSINIIALRELGKKRLREALHQ</sequence>
<protein>
    <submittedName>
        <fullName evidence="1">DUF1152 domain-containing protein</fullName>
    </submittedName>
</protein>
<organism evidence="1">
    <name type="scientific">Fervidicoccus fontis</name>
    <dbReference type="NCBI Taxonomy" id="683846"/>
    <lineage>
        <taxon>Archaea</taxon>
        <taxon>Thermoproteota</taxon>
        <taxon>Thermoprotei</taxon>
        <taxon>Fervidicoccales</taxon>
        <taxon>Fervidicoccaceae</taxon>
        <taxon>Fervidicoccus</taxon>
    </lineage>
</organism>
<name>A0A7J3ZLI8_9CREN</name>
<gene>
    <name evidence="1" type="ORF">ENM78_04870</name>
</gene>
<evidence type="ECO:0000313" key="1">
    <source>
        <dbReference type="EMBL" id="HHQ80762.1"/>
    </source>
</evidence>
<reference evidence="1" key="1">
    <citation type="journal article" date="2020" name="mSystems">
        <title>Genome- and Community-Level Interaction Insights into Carbon Utilization and Element Cycling Functions of Hydrothermarchaeota in Hydrothermal Sediment.</title>
        <authorList>
            <person name="Zhou Z."/>
            <person name="Liu Y."/>
            <person name="Xu W."/>
            <person name="Pan J."/>
            <person name="Luo Z.H."/>
            <person name="Li M."/>
        </authorList>
    </citation>
    <scope>NUCLEOTIDE SEQUENCE [LARGE SCALE GENOMIC DNA]</scope>
    <source>
        <strain evidence="1">SpSt-1116</strain>
    </source>
</reference>